<dbReference type="WBParaSite" id="RSKR_0000394112.1">
    <property type="protein sequence ID" value="RSKR_0000394112.1"/>
    <property type="gene ID" value="RSKR_0000394112"/>
</dbReference>
<protein>
    <submittedName>
        <fullName evidence="2">YTH domain-containing protein</fullName>
    </submittedName>
</protein>
<sequence>MTYGQEDTNNDRITIEWTNTPDGAAKTFRREWIEDIILIFSEKIHVCIGLVDSQTVIKQYETINPSFSESREARLIDNIIVAFEAKDVVNFKFIITKYCSYSQFDKHDFVED</sequence>
<organism evidence="1 2">
    <name type="scientific">Rhabditophanes sp. KR3021</name>
    <dbReference type="NCBI Taxonomy" id="114890"/>
    <lineage>
        <taxon>Eukaryota</taxon>
        <taxon>Metazoa</taxon>
        <taxon>Ecdysozoa</taxon>
        <taxon>Nematoda</taxon>
        <taxon>Chromadorea</taxon>
        <taxon>Rhabditida</taxon>
        <taxon>Tylenchina</taxon>
        <taxon>Panagrolaimomorpha</taxon>
        <taxon>Strongyloidoidea</taxon>
        <taxon>Alloionematidae</taxon>
        <taxon>Rhabditophanes</taxon>
    </lineage>
</organism>
<accession>A0AC35TTD5</accession>
<dbReference type="Proteomes" id="UP000095286">
    <property type="component" value="Unplaced"/>
</dbReference>
<evidence type="ECO:0000313" key="1">
    <source>
        <dbReference type="Proteomes" id="UP000095286"/>
    </source>
</evidence>
<name>A0AC35TTD5_9BILA</name>
<evidence type="ECO:0000313" key="2">
    <source>
        <dbReference type="WBParaSite" id="RSKR_0000394112.1"/>
    </source>
</evidence>
<proteinExistence type="predicted"/>
<reference evidence="2" key="1">
    <citation type="submission" date="2016-11" db="UniProtKB">
        <authorList>
            <consortium name="WormBaseParasite"/>
        </authorList>
    </citation>
    <scope>IDENTIFICATION</scope>
    <source>
        <strain evidence="2">KR3021</strain>
    </source>
</reference>